<dbReference type="AlphaFoldDB" id="A0A2P7RVJ3"/>
<name>A0A2P7RVJ3_9HYPH</name>
<feature type="compositionally biased region" description="Basic and acidic residues" evidence="1">
    <location>
        <begin position="39"/>
        <end position="50"/>
    </location>
</feature>
<accession>A0A2P7RVJ3</accession>
<keyword evidence="3" id="KW-1185">Reference proteome</keyword>
<comment type="caution">
    <text evidence="2">The sequence shown here is derived from an EMBL/GenBank/DDBJ whole genome shotgun (WGS) entry which is preliminary data.</text>
</comment>
<dbReference type="OrthoDB" id="8452924at2"/>
<organism evidence="2 3">
    <name type="scientific">Kumtagia ephedrae</name>
    <dbReference type="NCBI Taxonomy" id="2116701"/>
    <lineage>
        <taxon>Bacteria</taxon>
        <taxon>Pseudomonadati</taxon>
        <taxon>Pseudomonadota</taxon>
        <taxon>Alphaproteobacteria</taxon>
        <taxon>Hyphomicrobiales</taxon>
        <taxon>Phyllobacteriaceae</taxon>
        <taxon>Kumtagia</taxon>
    </lineage>
</organism>
<evidence type="ECO:0000313" key="2">
    <source>
        <dbReference type="EMBL" id="PSJ54223.1"/>
    </source>
</evidence>
<protein>
    <submittedName>
        <fullName evidence="2">Uncharacterized protein</fullName>
    </submittedName>
</protein>
<gene>
    <name evidence="2" type="ORF">C7I84_24860</name>
</gene>
<proteinExistence type="predicted"/>
<feature type="region of interest" description="Disordered" evidence="1">
    <location>
        <begin position="1"/>
        <end position="52"/>
    </location>
</feature>
<reference evidence="2 3" key="1">
    <citation type="submission" date="2018-03" db="EMBL/GenBank/DDBJ databases">
        <title>The draft genome of Mesorhizobium sp. 6GN-30.</title>
        <authorList>
            <person name="Liu L."/>
            <person name="Li L."/>
            <person name="Wang T."/>
            <person name="Zhang X."/>
            <person name="Liang L."/>
        </authorList>
    </citation>
    <scope>NUCLEOTIDE SEQUENCE [LARGE SCALE GENOMIC DNA]</scope>
    <source>
        <strain evidence="2 3">6GN30</strain>
    </source>
</reference>
<evidence type="ECO:0000313" key="3">
    <source>
        <dbReference type="Proteomes" id="UP000241229"/>
    </source>
</evidence>
<dbReference type="RefSeq" id="WP_106774912.1">
    <property type="nucleotide sequence ID" value="NZ_PXYK01000031.1"/>
</dbReference>
<dbReference type="EMBL" id="PXYK01000031">
    <property type="protein sequence ID" value="PSJ54223.1"/>
    <property type="molecule type" value="Genomic_DNA"/>
</dbReference>
<evidence type="ECO:0000256" key="1">
    <source>
        <dbReference type="SAM" id="MobiDB-lite"/>
    </source>
</evidence>
<sequence>MISYVKRTDMHSVTKDAEDNRFEQIHKAAVEKRRKGHRPHETPRPPDDCKQSAAVMLNALPQH</sequence>
<feature type="compositionally biased region" description="Basic and acidic residues" evidence="1">
    <location>
        <begin position="1"/>
        <end position="31"/>
    </location>
</feature>
<dbReference type="Proteomes" id="UP000241229">
    <property type="component" value="Unassembled WGS sequence"/>
</dbReference>